<name>G8QXR0_SPHPG</name>
<dbReference type="AlphaFoldDB" id="G8QXR0"/>
<dbReference type="OrthoDB" id="9765462at2"/>
<keyword evidence="1" id="KW-0378">Hydrolase</keyword>
<dbReference type="KEGG" id="sgp:SpiGrapes_2954"/>
<dbReference type="STRING" id="158190.SpiGrapes_2954"/>
<evidence type="ECO:0000313" key="2">
    <source>
        <dbReference type="Proteomes" id="UP000005632"/>
    </source>
</evidence>
<dbReference type="GO" id="GO:0004038">
    <property type="term" value="F:allantoinase activity"/>
    <property type="evidence" value="ECO:0007669"/>
    <property type="project" value="TreeGrafter"/>
</dbReference>
<protein>
    <submittedName>
        <fullName evidence="1">Dihydroorotase-like cyclic amidohydrolase</fullName>
    </submittedName>
</protein>
<dbReference type="GO" id="GO:0006145">
    <property type="term" value="P:purine nucleobase catabolic process"/>
    <property type="evidence" value="ECO:0007669"/>
    <property type="project" value="TreeGrafter"/>
</dbReference>
<evidence type="ECO:0000313" key="1">
    <source>
        <dbReference type="EMBL" id="AEV30704.1"/>
    </source>
</evidence>
<keyword evidence="2" id="KW-1185">Reference proteome</keyword>
<dbReference type="SUPFAM" id="SSF51556">
    <property type="entry name" value="Metallo-dependent hydrolases"/>
    <property type="match status" value="1"/>
</dbReference>
<dbReference type="PANTHER" id="PTHR43668">
    <property type="entry name" value="ALLANTOINASE"/>
    <property type="match status" value="1"/>
</dbReference>
<dbReference type="InterPro" id="IPR050138">
    <property type="entry name" value="DHOase/Allantoinase_Hydrolase"/>
</dbReference>
<dbReference type="HOGENOM" id="CLU_015572_1_1_12"/>
<organism evidence="1 2">
    <name type="scientific">Sphaerochaeta pleomorpha (strain ATCC BAA-1885 / DSM 22778 / Grapes)</name>
    <dbReference type="NCBI Taxonomy" id="158190"/>
    <lineage>
        <taxon>Bacteria</taxon>
        <taxon>Pseudomonadati</taxon>
        <taxon>Spirochaetota</taxon>
        <taxon>Spirochaetia</taxon>
        <taxon>Spirochaetales</taxon>
        <taxon>Sphaerochaetaceae</taxon>
        <taxon>Sphaerochaeta</taxon>
    </lineage>
</organism>
<dbReference type="PANTHER" id="PTHR43668:SF2">
    <property type="entry name" value="ALLANTOINASE"/>
    <property type="match status" value="1"/>
</dbReference>
<dbReference type="RefSeq" id="WP_014271543.1">
    <property type="nucleotide sequence ID" value="NC_016633.1"/>
</dbReference>
<reference evidence="1 2" key="1">
    <citation type="submission" date="2011-11" db="EMBL/GenBank/DDBJ databases">
        <title>Complete sequence of Spirochaeta sp. grapes.</title>
        <authorList>
            <consortium name="US DOE Joint Genome Institute"/>
            <person name="Lucas S."/>
            <person name="Han J."/>
            <person name="Lapidus A."/>
            <person name="Cheng J.-F."/>
            <person name="Goodwin L."/>
            <person name="Pitluck S."/>
            <person name="Peters L."/>
            <person name="Ovchinnikova G."/>
            <person name="Munk A.C."/>
            <person name="Detter J.C."/>
            <person name="Han C."/>
            <person name="Tapia R."/>
            <person name="Land M."/>
            <person name="Hauser L."/>
            <person name="Kyrpides N."/>
            <person name="Ivanova N."/>
            <person name="Pagani I."/>
            <person name="Ritalahtilisa K."/>
            <person name="Loeffler F."/>
            <person name="Woyke T."/>
        </authorList>
    </citation>
    <scope>NUCLEOTIDE SEQUENCE [LARGE SCALE GENOMIC DNA]</scope>
    <source>
        <strain evidence="2">ATCC BAA-1885 / DSM 22778 / Grapes</strain>
    </source>
</reference>
<dbReference type="InterPro" id="IPR032466">
    <property type="entry name" value="Metal_Hydrolase"/>
</dbReference>
<dbReference type="Gene3D" id="3.20.20.140">
    <property type="entry name" value="Metal-dependent hydrolases"/>
    <property type="match status" value="1"/>
</dbReference>
<dbReference type="Proteomes" id="UP000005632">
    <property type="component" value="Chromosome"/>
</dbReference>
<accession>G8QXR0</accession>
<dbReference type="EMBL" id="CP003155">
    <property type="protein sequence ID" value="AEV30704.1"/>
    <property type="molecule type" value="Genomic_DNA"/>
</dbReference>
<gene>
    <name evidence="1" type="ordered locus">SpiGrapes_2954</name>
</gene>
<dbReference type="GO" id="GO:0005737">
    <property type="term" value="C:cytoplasm"/>
    <property type="evidence" value="ECO:0007669"/>
    <property type="project" value="TreeGrafter"/>
</dbReference>
<dbReference type="eggNOG" id="COG0044">
    <property type="taxonomic scope" value="Bacteria"/>
</dbReference>
<proteinExistence type="predicted"/>
<sequence length="349" mass="38559">MIDAHVHLRDWGQREKETLAHGFAVAKLCGVEEFFDMPNTVPPLTSEQEILRRLEDAKAAGLKNSYHLYAGLTGDSQQIASMVELTKKLKGQVIGLKLFAGHSTGNMGLVTEQQQRKVYEELAASQYEGVVAVHCEKESLLLPDLEDPTDFSTHSLARPSKAEVQSVADQLEFCRDAGFKGTLHICHLSSPEALDLIEEAKRRGQKVTCAVTPHHVLLSSEVAKDQSLYAKMNPPLRSEAERKQLFSALLSGRIDWIETDHAPHTLQDKRNGACGIPGFSGLLLLVKVLLDNDCSPTLLKLLVGGRVSQVFGLGKKDIFIPAYENLLELSSQAAKMYVFDPFLTVRQKC</sequence>